<reference evidence="16 17" key="1">
    <citation type="submission" date="2017-12" db="EMBL/GenBank/DDBJ databases">
        <title>Sequencing, de novo assembly and annotation of complete genome of a new Thraustochytrid species, strain FCC1311.</title>
        <authorList>
            <person name="Sedici K."/>
            <person name="Godart F."/>
            <person name="Aiese Cigliano R."/>
            <person name="Sanseverino W."/>
            <person name="Barakat M."/>
            <person name="Ortet P."/>
            <person name="Marechal E."/>
            <person name="Cagnac O."/>
            <person name="Amato A."/>
        </authorList>
    </citation>
    <scope>NUCLEOTIDE SEQUENCE [LARGE SCALE GENOMIC DNA]</scope>
</reference>
<keyword evidence="5 14" id="KW-0596">Phosphopantetheine</keyword>
<dbReference type="InterPro" id="IPR036736">
    <property type="entry name" value="ACP-like_sf"/>
</dbReference>
<dbReference type="InterPro" id="IPR003231">
    <property type="entry name" value="ACP"/>
</dbReference>
<keyword evidence="12" id="KW-0496">Mitochondrion</keyword>
<keyword evidence="9" id="KW-0809">Transit peptide</keyword>
<evidence type="ECO:0000256" key="6">
    <source>
        <dbReference type="ARBA" id="ARBA00022516"/>
    </source>
</evidence>
<keyword evidence="10" id="KW-0249">Electron transport</keyword>
<feature type="domain" description="Carrier" evidence="15">
    <location>
        <begin position="65"/>
        <end position="140"/>
    </location>
</feature>
<dbReference type="GO" id="GO:0005739">
    <property type="term" value="C:mitochondrion"/>
    <property type="evidence" value="ECO:0007669"/>
    <property type="project" value="UniProtKB-SubCell"/>
</dbReference>
<comment type="caution">
    <text evidence="16">The sequence shown here is derived from an EMBL/GenBank/DDBJ whole genome shotgun (WGS) entry which is preliminary data.</text>
</comment>
<dbReference type="FunCoup" id="A0A2R5GA75">
    <property type="interactions" value="75"/>
</dbReference>
<dbReference type="AlphaFoldDB" id="A0A2R5GA75"/>
<keyword evidence="13 14" id="KW-0275">Fatty acid biosynthesis</keyword>
<dbReference type="NCBIfam" id="TIGR00517">
    <property type="entry name" value="acyl_carrier"/>
    <property type="match status" value="1"/>
</dbReference>
<accession>A0A2R5GA75</accession>
<dbReference type="SUPFAM" id="SSF47336">
    <property type="entry name" value="ACP-like"/>
    <property type="match status" value="1"/>
</dbReference>
<dbReference type="Gene3D" id="1.10.1200.10">
    <property type="entry name" value="ACP-like"/>
    <property type="match status" value="1"/>
</dbReference>
<dbReference type="HAMAP" id="MF_01217">
    <property type="entry name" value="Acyl_carrier"/>
    <property type="match status" value="1"/>
</dbReference>
<evidence type="ECO:0000256" key="3">
    <source>
        <dbReference type="ARBA" id="ARBA00010930"/>
    </source>
</evidence>
<dbReference type="NCBIfam" id="NF002151">
    <property type="entry name" value="PRK00982.1-5"/>
    <property type="match status" value="1"/>
</dbReference>
<evidence type="ECO:0000256" key="2">
    <source>
        <dbReference type="ARBA" id="ARBA00005194"/>
    </source>
</evidence>
<evidence type="ECO:0000256" key="14">
    <source>
        <dbReference type="RuleBase" id="RU000722"/>
    </source>
</evidence>
<dbReference type="GO" id="GO:0000036">
    <property type="term" value="F:acyl carrier activity"/>
    <property type="evidence" value="ECO:0007669"/>
    <property type="project" value="TreeGrafter"/>
</dbReference>
<evidence type="ECO:0000256" key="10">
    <source>
        <dbReference type="ARBA" id="ARBA00022982"/>
    </source>
</evidence>
<comment type="similarity">
    <text evidence="3">Belongs to the acyl carrier protein (ACP) family.</text>
</comment>
<dbReference type="OrthoDB" id="448946at2759"/>
<dbReference type="GO" id="GO:0000035">
    <property type="term" value="F:acyl binding"/>
    <property type="evidence" value="ECO:0007669"/>
    <property type="project" value="TreeGrafter"/>
</dbReference>
<dbReference type="Pfam" id="PF00550">
    <property type="entry name" value="PP-binding"/>
    <property type="match status" value="1"/>
</dbReference>
<evidence type="ECO:0000256" key="8">
    <source>
        <dbReference type="ARBA" id="ARBA00022832"/>
    </source>
</evidence>
<evidence type="ECO:0000256" key="1">
    <source>
        <dbReference type="ARBA" id="ARBA00004173"/>
    </source>
</evidence>
<dbReference type="PROSITE" id="PS00012">
    <property type="entry name" value="PHOSPHOPANTETHEINE"/>
    <property type="match status" value="1"/>
</dbReference>
<comment type="function">
    <text evidence="14">Carrier of the growing fatty acid chain in fatty acid biosynthesis.</text>
</comment>
<dbReference type="PROSITE" id="PS50075">
    <property type="entry name" value="CARRIER"/>
    <property type="match status" value="1"/>
</dbReference>
<comment type="pathway">
    <text evidence="2">Lipid metabolism; fatty acid biosynthesis.</text>
</comment>
<organism evidence="16 17">
    <name type="scientific">Hondaea fermentalgiana</name>
    <dbReference type="NCBI Taxonomy" id="2315210"/>
    <lineage>
        <taxon>Eukaryota</taxon>
        <taxon>Sar</taxon>
        <taxon>Stramenopiles</taxon>
        <taxon>Bigyra</taxon>
        <taxon>Labyrinthulomycetes</taxon>
        <taxon>Thraustochytrida</taxon>
        <taxon>Thraustochytriidae</taxon>
        <taxon>Hondaea</taxon>
    </lineage>
</organism>
<dbReference type="NCBIfam" id="NF002148">
    <property type="entry name" value="PRK00982.1-2"/>
    <property type="match status" value="1"/>
</dbReference>
<dbReference type="InParanoid" id="A0A2R5GA75"/>
<dbReference type="EMBL" id="BEYU01000006">
    <property type="protein sequence ID" value="GBG24594.1"/>
    <property type="molecule type" value="Genomic_DNA"/>
</dbReference>
<keyword evidence="11" id="KW-0443">Lipid metabolism</keyword>
<gene>
    <name evidence="16" type="ORF">FCC1311_033211</name>
</gene>
<dbReference type="PANTHER" id="PTHR20863">
    <property type="entry name" value="ACYL CARRIER PROTEIN"/>
    <property type="match status" value="1"/>
</dbReference>
<dbReference type="PANTHER" id="PTHR20863:SF28">
    <property type="entry name" value="ACYL CARRIER PROTEIN, MITOCHONDRIAL"/>
    <property type="match status" value="1"/>
</dbReference>
<dbReference type="Proteomes" id="UP000241890">
    <property type="component" value="Unassembled WGS sequence"/>
</dbReference>
<dbReference type="InterPro" id="IPR009081">
    <property type="entry name" value="PP-bd_ACP"/>
</dbReference>
<protein>
    <recommendedName>
        <fullName evidence="14">Acyl carrier protein</fullName>
    </recommendedName>
</protein>
<evidence type="ECO:0000256" key="7">
    <source>
        <dbReference type="ARBA" id="ARBA00022553"/>
    </source>
</evidence>
<name>A0A2R5GA75_9STRA</name>
<proteinExistence type="inferred from homology"/>
<evidence type="ECO:0000256" key="5">
    <source>
        <dbReference type="ARBA" id="ARBA00022450"/>
    </source>
</evidence>
<evidence type="ECO:0000259" key="15">
    <source>
        <dbReference type="PROSITE" id="PS50075"/>
    </source>
</evidence>
<evidence type="ECO:0000256" key="13">
    <source>
        <dbReference type="ARBA" id="ARBA00023160"/>
    </source>
</evidence>
<sequence length="143" mass="15539">MRRVATTLARNGGRALGARSGMLAARQAARVSLVQPAPLAQLRAPVTLNMGVRAFSASSTFLPEAEVQERVIEVIKNFDKVDASKVKPEAHFINDLGLDSLDAVELVMAIEEEFVIEIPDDQAEKILTCDDAVKFVSQHPQAQ</sequence>
<evidence type="ECO:0000256" key="12">
    <source>
        <dbReference type="ARBA" id="ARBA00023128"/>
    </source>
</evidence>
<keyword evidence="17" id="KW-1185">Reference proteome</keyword>
<evidence type="ECO:0000256" key="11">
    <source>
        <dbReference type="ARBA" id="ARBA00023098"/>
    </source>
</evidence>
<evidence type="ECO:0000256" key="9">
    <source>
        <dbReference type="ARBA" id="ARBA00022946"/>
    </source>
</evidence>
<dbReference type="InterPro" id="IPR006162">
    <property type="entry name" value="Ppantetheine_attach_site"/>
</dbReference>
<keyword evidence="6 14" id="KW-0444">Lipid biosynthesis</keyword>
<comment type="subcellular location">
    <subcellularLocation>
        <location evidence="1">Mitochondrion</location>
    </subcellularLocation>
</comment>
<evidence type="ECO:0000313" key="17">
    <source>
        <dbReference type="Proteomes" id="UP000241890"/>
    </source>
</evidence>
<dbReference type="FunFam" id="1.10.1200.10:FF:000003">
    <property type="entry name" value="Acyl carrier protein"/>
    <property type="match status" value="1"/>
</dbReference>
<keyword evidence="4" id="KW-0813">Transport</keyword>
<keyword evidence="7" id="KW-0597">Phosphoprotein</keyword>
<evidence type="ECO:0000256" key="4">
    <source>
        <dbReference type="ARBA" id="ARBA00022448"/>
    </source>
</evidence>
<evidence type="ECO:0000313" key="16">
    <source>
        <dbReference type="EMBL" id="GBG24594.1"/>
    </source>
</evidence>
<keyword evidence="8" id="KW-0276">Fatty acid metabolism</keyword>